<sequence>MIIDILPHLNQRRIVLASQSPRRREILQLIGLEFDSQASSFAEDLDKSSFESPNAYAQKTAEEKALDVWRKQNQAVHLVIGSDTIVVSDGKILEKPKSEADAIQMLSNLSGRWHTVVTAVALVCEGRVQSFCEEAKVCFDDLTDEMISAYVKTGEPMDKAGAYGIQGSGGAFVKKIDGCFFCVMGLPMNAVGREIRKLVEDGVL</sequence>
<dbReference type="GO" id="GO:0008168">
    <property type="term" value="F:methyltransferase activity"/>
    <property type="evidence" value="ECO:0007669"/>
    <property type="project" value="UniProtKB-KW"/>
</dbReference>
<reference evidence="3 4" key="1">
    <citation type="journal article" date="2018" name="Mol. Biol. Evol.">
        <title>Analysis of the draft genome of the red seaweed Gracilariopsis chorda provides insights into genome size evolution in Rhodophyta.</title>
        <authorList>
            <person name="Lee J."/>
            <person name="Yang E.C."/>
            <person name="Graf L."/>
            <person name="Yang J.H."/>
            <person name="Qiu H."/>
            <person name="Zel Zion U."/>
            <person name="Chan C.X."/>
            <person name="Stephens T.G."/>
            <person name="Weber A.P.M."/>
            <person name="Boo G.H."/>
            <person name="Boo S.M."/>
            <person name="Kim K.M."/>
            <person name="Shin Y."/>
            <person name="Jung M."/>
            <person name="Lee S.J."/>
            <person name="Yim H.S."/>
            <person name="Lee J.H."/>
            <person name="Bhattacharya D."/>
            <person name="Yoon H.S."/>
        </authorList>
    </citation>
    <scope>NUCLEOTIDE SEQUENCE [LARGE SCALE GENOMIC DNA]</scope>
    <source>
        <strain evidence="3 4">SKKU-2015</strain>
        <tissue evidence="3">Whole body</tissue>
    </source>
</reference>
<dbReference type="GO" id="GO:0032259">
    <property type="term" value="P:methylation"/>
    <property type="evidence" value="ECO:0007669"/>
    <property type="project" value="UniProtKB-KW"/>
</dbReference>
<dbReference type="InterPro" id="IPR003697">
    <property type="entry name" value="Maf-like"/>
</dbReference>
<dbReference type="HAMAP" id="MF_00528">
    <property type="entry name" value="Maf"/>
    <property type="match status" value="1"/>
</dbReference>
<dbReference type="Gene3D" id="3.90.950.10">
    <property type="match status" value="1"/>
</dbReference>
<dbReference type="OrthoDB" id="10267058at2759"/>
<dbReference type="Pfam" id="PF02545">
    <property type="entry name" value="Maf"/>
    <property type="match status" value="1"/>
</dbReference>
<protein>
    <submittedName>
        <fullName evidence="3">N-acetylserotonin O-methyltransferase-like protein</fullName>
    </submittedName>
</protein>
<comment type="caution">
    <text evidence="3">The sequence shown here is derived from an EMBL/GenBank/DDBJ whole genome shotgun (WGS) entry which is preliminary data.</text>
</comment>
<accession>A0A2V3J5H6</accession>
<dbReference type="GO" id="GO:0047429">
    <property type="term" value="F:nucleoside triphosphate diphosphatase activity"/>
    <property type="evidence" value="ECO:0007669"/>
    <property type="project" value="InterPro"/>
</dbReference>
<dbReference type="CDD" id="cd00555">
    <property type="entry name" value="Maf"/>
    <property type="match status" value="1"/>
</dbReference>
<name>A0A2V3J5H6_9FLOR</name>
<keyword evidence="4" id="KW-1185">Reference proteome</keyword>
<proteinExistence type="inferred from homology"/>
<keyword evidence="3" id="KW-0489">Methyltransferase</keyword>
<organism evidence="3 4">
    <name type="scientific">Gracilariopsis chorda</name>
    <dbReference type="NCBI Taxonomy" id="448386"/>
    <lineage>
        <taxon>Eukaryota</taxon>
        <taxon>Rhodophyta</taxon>
        <taxon>Florideophyceae</taxon>
        <taxon>Rhodymeniophycidae</taxon>
        <taxon>Gracilariales</taxon>
        <taxon>Gracilariaceae</taxon>
        <taxon>Gracilariopsis</taxon>
    </lineage>
</organism>
<dbReference type="SUPFAM" id="SSF52972">
    <property type="entry name" value="ITPase-like"/>
    <property type="match status" value="1"/>
</dbReference>
<dbReference type="Proteomes" id="UP000247409">
    <property type="component" value="Unassembled WGS sequence"/>
</dbReference>
<dbReference type="NCBIfam" id="TIGR00172">
    <property type="entry name" value="maf"/>
    <property type="match status" value="1"/>
</dbReference>
<keyword evidence="3" id="KW-0808">Transferase</keyword>
<evidence type="ECO:0000256" key="1">
    <source>
        <dbReference type="ARBA" id="ARBA00001968"/>
    </source>
</evidence>
<evidence type="ECO:0000313" key="4">
    <source>
        <dbReference type="Proteomes" id="UP000247409"/>
    </source>
</evidence>
<dbReference type="PIRSF" id="PIRSF006305">
    <property type="entry name" value="Maf"/>
    <property type="match status" value="1"/>
</dbReference>
<dbReference type="InterPro" id="IPR029001">
    <property type="entry name" value="ITPase-like_fam"/>
</dbReference>
<gene>
    <name evidence="3" type="ORF">BWQ96_00564</name>
</gene>
<dbReference type="STRING" id="448386.A0A2V3J5H6"/>
<evidence type="ECO:0000313" key="3">
    <source>
        <dbReference type="EMBL" id="PXF49686.1"/>
    </source>
</evidence>
<comment type="cofactor">
    <cofactor evidence="1">
        <name>a divalent metal cation</name>
        <dbReference type="ChEBI" id="CHEBI:60240"/>
    </cofactor>
</comment>
<dbReference type="PANTHER" id="PTHR43213:SF5">
    <property type="entry name" value="BIFUNCTIONAL DTTP_UTP PYROPHOSPHATASE_METHYLTRANSFERASE PROTEIN-RELATED"/>
    <property type="match status" value="1"/>
</dbReference>
<keyword evidence="2" id="KW-0378">Hydrolase</keyword>
<evidence type="ECO:0000256" key="2">
    <source>
        <dbReference type="ARBA" id="ARBA00022801"/>
    </source>
</evidence>
<dbReference type="PANTHER" id="PTHR43213">
    <property type="entry name" value="BIFUNCTIONAL DTTP/UTP PYROPHOSPHATASE/METHYLTRANSFERASE PROTEIN-RELATED"/>
    <property type="match status" value="1"/>
</dbReference>
<dbReference type="AlphaFoldDB" id="A0A2V3J5H6"/>
<dbReference type="EMBL" id="NBIV01000003">
    <property type="protein sequence ID" value="PXF49686.1"/>
    <property type="molecule type" value="Genomic_DNA"/>
</dbReference>